<sequence>MAGRVWSWLLDFAPVQEAVRGQVRAAVERVMDDTEEAQSRQRKRHRDALGRGERELTELRTKVAELMAANTDLLGSNTSLRGEVAELTEAAEREVAEREEFAHRLLREQETAVEREWQGAVTDVFCCQSCWAFWFLSTSPDRTSCTVRGPFGRHDAACGVCSEPLVALPAAKSVVLRKGAEDRVSRPVLDDEPHSDIAVANAELAAVAEGLGRLPKVPSRTAAWIATDLRGLPDLPAKVLGDIASRTTMPVPIDGIVAGLRAFVEVGVPKKSSVTAPGS</sequence>
<gene>
    <name evidence="1" type="ORF">FHR82_001537</name>
</gene>
<name>A0A7W7Q1M9_9PSEU</name>
<comment type="caution">
    <text evidence="1">The sequence shown here is derived from an EMBL/GenBank/DDBJ whole genome shotgun (WGS) entry which is preliminary data.</text>
</comment>
<organism evidence="1 2">
    <name type="scientific">Actinophytocola algeriensis</name>
    <dbReference type="NCBI Taxonomy" id="1768010"/>
    <lineage>
        <taxon>Bacteria</taxon>
        <taxon>Bacillati</taxon>
        <taxon>Actinomycetota</taxon>
        <taxon>Actinomycetes</taxon>
        <taxon>Pseudonocardiales</taxon>
        <taxon>Pseudonocardiaceae</taxon>
    </lineage>
</organism>
<dbReference type="Proteomes" id="UP000520767">
    <property type="component" value="Unassembled WGS sequence"/>
</dbReference>
<evidence type="ECO:0000313" key="2">
    <source>
        <dbReference type="Proteomes" id="UP000520767"/>
    </source>
</evidence>
<keyword evidence="2" id="KW-1185">Reference proteome</keyword>
<reference evidence="1 2" key="1">
    <citation type="submission" date="2020-08" db="EMBL/GenBank/DDBJ databases">
        <title>Genomic Encyclopedia of Type Strains, Phase III (KMG-III): the genomes of soil and plant-associated and newly described type strains.</title>
        <authorList>
            <person name="Whitman W."/>
        </authorList>
    </citation>
    <scope>NUCLEOTIDE SEQUENCE [LARGE SCALE GENOMIC DNA]</scope>
    <source>
        <strain evidence="1 2">CECT 8960</strain>
    </source>
</reference>
<proteinExistence type="predicted"/>
<protein>
    <submittedName>
        <fullName evidence="1">Regulator of replication initiation timing</fullName>
    </submittedName>
</protein>
<dbReference type="RefSeq" id="WP_184809578.1">
    <property type="nucleotide sequence ID" value="NZ_JACHJQ010000002.1"/>
</dbReference>
<dbReference type="EMBL" id="JACHJQ010000002">
    <property type="protein sequence ID" value="MBB4905320.1"/>
    <property type="molecule type" value="Genomic_DNA"/>
</dbReference>
<evidence type="ECO:0000313" key="1">
    <source>
        <dbReference type="EMBL" id="MBB4905320.1"/>
    </source>
</evidence>
<accession>A0A7W7Q1M9</accession>
<dbReference type="AlphaFoldDB" id="A0A7W7Q1M9"/>